<dbReference type="EMBL" id="KQ086043">
    <property type="protein sequence ID" value="KLO09837.1"/>
    <property type="molecule type" value="Genomic_DNA"/>
</dbReference>
<sequence length="323" mass="35033">MGGEKDKAIIANESQVKELSSAREQESGSFKLSSSFTKEFSSSLWSKPRPEVKTTPRKRVTLTADDFLAHAFGPEFVVSESCKEGGQTGSSSPIEVPGSPLWVDTSPSGSSRRSSTSGQGSTRSQKKDAAGGVLPKVPPRGTFSSVKRSSKLKETKDTGTPPSSEPSSPANPLSDLPHTQDRNSVPKHLLYVQDNPKSEQLMTPEEWREASERRIQVRKLRKLRVSVDVDCTLSPMPLDIDCRPLGLSMGMGLAPIDEDHSQTLKRVRSPRNFAYDVFWPSCEASGKGNSNRSTPESPMIDITGLQDRCDALSLGPASMPSGK</sequence>
<feature type="region of interest" description="Disordered" evidence="1">
    <location>
        <begin position="80"/>
        <end position="184"/>
    </location>
</feature>
<evidence type="ECO:0000313" key="3">
    <source>
        <dbReference type="Proteomes" id="UP000053477"/>
    </source>
</evidence>
<dbReference type="InParanoid" id="A0A0H2RE59"/>
<name>A0A0H2RE59_9AGAM</name>
<feature type="compositionally biased region" description="Low complexity" evidence="1">
    <location>
        <begin position="161"/>
        <end position="174"/>
    </location>
</feature>
<feature type="compositionally biased region" description="Low complexity" evidence="1">
    <location>
        <begin position="105"/>
        <end position="123"/>
    </location>
</feature>
<organism evidence="2 3">
    <name type="scientific">Schizopora paradoxa</name>
    <dbReference type="NCBI Taxonomy" id="27342"/>
    <lineage>
        <taxon>Eukaryota</taxon>
        <taxon>Fungi</taxon>
        <taxon>Dikarya</taxon>
        <taxon>Basidiomycota</taxon>
        <taxon>Agaricomycotina</taxon>
        <taxon>Agaricomycetes</taxon>
        <taxon>Hymenochaetales</taxon>
        <taxon>Schizoporaceae</taxon>
        <taxon>Schizopora</taxon>
    </lineage>
</organism>
<accession>A0A0H2RE59</accession>
<keyword evidence="3" id="KW-1185">Reference proteome</keyword>
<reference evidence="2 3" key="1">
    <citation type="submission" date="2015-04" db="EMBL/GenBank/DDBJ databases">
        <title>Complete genome sequence of Schizopora paradoxa KUC8140, a cosmopolitan wood degrader in East Asia.</title>
        <authorList>
            <consortium name="DOE Joint Genome Institute"/>
            <person name="Min B."/>
            <person name="Park H."/>
            <person name="Jang Y."/>
            <person name="Kim J.-J."/>
            <person name="Kim K.H."/>
            <person name="Pangilinan J."/>
            <person name="Lipzen A."/>
            <person name="Riley R."/>
            <person name="Grigoriev I.V."/>
            <person name="Spatafora J.W."/>
            <person name="Choi I.-G."/>
        </authorList>
    </citation>
    <scope>NUCLEOTIDE SEQUENCE [LARGE SCALE GENOMIC DNA]</scope>
    <source>
        <strain evidence="2 3">KUC8140</strain>
    </source>
</reference>
<protein>
    <submittedName>
        <fullName evidence="2">Uncharacterized protein</fullName>
    </submittedName>
</protein>
<feature type="region of interest" description="Disordered" evidence="1">
    <location>
        <begin position="1"/>
        <end position="59"/>
    </location>
</feature>
<proteinExistence type="predicted"/>
<dbReference type="Proteomes" id="UP000053477">
    <property type="component" value="Unassembled WGS sequence"/>
</dbReference>
<dbReference type="AlphaFoldDB" id="A0A0H2RE59"/>
<feature type="compositionally biased region" description="Low complexity" evidence="1">
    <location>
        <begin position="29"/>
        <end position="46"/>
    </location>
</feature>
<evidence type="ECO:0000256" key="1">
    <source>
        <dbReference type="SAM" id="MobiDB-lite"/>
    </source>
</evidence>
<evidence type="ECO:0000313" key="2">
    <source>
        <dbReference type="EMBL" id="KLO09837.1"/>
    </source>
</evidence>
<gene>
    <name evidence="2" type="ORF">SCHPADRAFT_930907</name>
</gene>